<feature type="region of interest" description="Disordered" evidence="1">
    <location>
        <begin position="1"/>
        <end position="29"/>
    </location>
</feature>
<organism evidence="2 3">
    <name type="scientific">Eleusine coracana subsp. coracana</name>
    <dbReference type="NCBI Taxonomy" id="191504"/>
    <lineage>
        <taxon>Eukaryota</taxon>
        <taxon>Viridiplantae</taxon>
        <taxon>Streptophyta</taxon>
        <taxon>Embryophyta</taxon>
        <taxon>Tracheophyta</taxon>
        <taxon>Spermatophyta</taxon>
        <taxon>Magnoliopsida</taxon>
        <taxon>Liliopsida</taxon>
        <taxon>Poales</taxon>
        <taxon>Poaceae</taxon>
        <taxon>PACMAD clade</taxon>
        <taxon>Chloridoideae</taxon>
        <taxon>Cynodonteae</taxon>
        <taxon>Eleusininae</taxon>
        <taxon>Eleusine</taxon>
    </lineage>
</organism>
<dbReference type="Proteomes" id="UP001054889">
    <property type="component" value="Unassembled WGS sequence"/>
</dbReference>
<dbReference type="PANTHER" id="PTHR33622:SF10">
    <property type="entry name" value="MARKER FOR OXIDATIVE STRESS RESPONSE PROTEIN"/>
    <property type="match status" value="1"/>
</dbReference>
<dbReference type="EMBL" id="BQKI01000076">
    <property type="protein sequence ID" value="GJN23478.1"/>
    <property type="molecule type" value="Genomic_DNA"/>
</dbReference>
<dbReference type="AlphaFoldDB" id="A0AAV5EL73"/>
<accession>A0AAV5EL73</accession>
<dbReference type="PANTHER" id="PTHR33622">
    <property type="entry name" value="OS03G0724500 PROTEIN"/>
    <property type="match status" value="1"/>
</dbReference>
<feature type="region of interest" description="Disordered" evidence="1">
    <location>
        <begin position="121"/>
        <end position="161"/>
    </location>
</feature>
<evidence type="ECO:0000313" key="3">
    <source>
        <dbReference type="Proteomes" id="UP001054889"/>
    </source>
</evidence>
<evidence type="ECO:0000256" key="1">
    <source>
        <dbReference type="SAM" id="MobiDB-lite"/>
    </source>
</evidence>
<feature type="compositionally biased region" description="Polar residues" evidence="1">
    <location>
        <begin position="135"/>
        <end position="154"/>
    </location>
</feature>
<evidence type="ECO:0000313" key="2">
    <source>
        <dbReference type="EMBL" id="GJN23478.1"/>
    </source>
</evidence>
<name>A0AAV5EL73_ELECO</name>
<reference evidence="2" key="1">
    <citation type="journal article" date="2018" name="DNA Res.">
        <title>Multiple hybrid de novo genome assembly of finger millet, an orphan allotetraploid crop.</title>
        <authorList>
            <person name="Hatakeyama M."/>
            <person name="Aluri S."/>
            <person name="Balachadran M.T."/>
            <person name="Sivarajan S.R."/>
            <person name="Patrignani A."/>
            <person name="Gruter S."/>
            <person name="Poveda L."/>
            <person name="Shimizu-Inatsugi R."/>
            <person name="Baeten J."/>
            <person name="Francoijs K.J."/>
            <person name="Nataraja K.N."/>
            <person name="Reddy Y.A.N."/>
            <person name="Phadnis S."/>
            <person name="Ravikumar R.L."/>
            <person name="Schlapbach R."/>
            <person name="Sreeman S.M."/>
            <person name="Shimizu K.K."/>
        </authorList>
    </citation>
    <scope>NUCLEOTIDE SEQUENCE</scope>
</reference>
<gene>
    <name evidence="2" type="primary">gb11129</name>
    <name evidence="2" type="ORF">PR202_gb11129</name>
</gene>
<reference evidence="2" key="2">
    <citation type="submission" date="2021-12" db="EMBL/GenBank/DDBJ databases">
        <title>Resequencing data analysis of finger millet.</title>
        <authorList>
            <person name="Hatakeyama M."/>
            <person name="Aluri S."/>
            <person name="Balachadran M.T."/>
            <person name="Sivarajan S.R."/>
            <person name="Poveda L."/>
            <person name="Shimizu-Inatsugi R."/>
            <person name="Schlapbach R."/>
            <person name="Sreeman S.M."/>
            <person name="Shimizu K.K."/>
        </authorList>
    </citation>
    <scope>NUCLEOTIDE SEQUENCE</scope>
</reference>
<protein>
    <submittedName>
        <fullName evidence="2">Uncharacterized protein</fullName>
    </submittedName>
</protein>
<sequence length="229" mass="25348">MLADTERPAQIRRRQLPDPSGPSRVHFPTLQERKARRWFARSNLQERKEAKTRGVTVPSHSDRQFALHRSSCAPWVLQPSTSSLLLSRRNSCRGAATVLQLASTPLPETCCCRRPVARPSAVARATPAPDLKMDSGSTQPSGSAAPSVPQNPAMTSCRKKKSEEATFLEDVKDHIDEFIHASMDEHKTCFKKTIQKMFGMSKVVAERSAEKAKEAEVESALPLQTSVSQ</sequence>
<proteinExistence type="predicted"/>
<keyword evidence="3" id="KW-1185">Reference proteome</keyword>
<comment type="caution">
    <text evidence="2">The sequence shown here is derived from an EMBL/GenBank/DDBJ whole genome shotgun (WGS) entry which is preliminary data.</text>
</comment>